<dbReference type="PANTHER" id="PTHR42747:SF3">
    <property type="entry name" value="NITRONATE MONOOXYGENASE-RELATED"/>
    <property type="match status" value="1"/>
</dbReference>
<evidence type="ECO:0000313" key="13">
    <source>
        <dbReference type="Proteomes" id="UP000216113"/>
    </source>
</evidence>
<dbReference type="RefSeq" id="WP_095029476.1">
    <property type="nucleotide sequence ID" value="NZ_NQKL01000008.1"/>
</dbReference>
<comment type="caution">
    <text evidence="12">The sequence shown here is derived from an EMBL/GenBank/DDBJ whole genome shotgun (WGS) entry which is preliminary data.</text>
</comment>
<dbReference type="Proteomes" id="UP000216113">
    <property type="component" value="Unassembled WGS sequence"/>
</dbReference>
<dbReference type="Gene3D" id="3.20.20.70">
    <property type="entry name" value="Aldolase class I"/>
    <property type="match status" value="1"/>
</dbReference>
<keyword evidence="4" id="KW-0285">Flavoprotein</keyword>
<evidence type="ECO:0000313" key="12">
    <source>
        <dbReference type="EMBL" id="OZY41598.1"/>
    </source>
</evidence>
<dbReference type="GO" id="GO:0000166">
    <property type="term" value="F:nucleotide binding"/>
    <property type="evidence" value="ECO:0007669"/>
    <property type="project" value="UniProtKB-KW"/>
</dbReference>
<name>A0A266LU39_PSEFR</name>
<dbReference type="InterPro" id="IPR004136">
    <property type="entry name" value="NMO"/>
</dbReference>
<evidence type="ECO:0000256" key="3">
    <source>
        <dbReference type="ARBA" id="ARBA00022575"/>
    </source>
</evidence>
<protein>
    <recommendedName>
        <fullName evidence="11">Nitronate monooxygenase</fullName>
    </recommendedName>
    <alternativeName>
        <fullName evidence="9">Propionate 3-nitronate monooxygenase</fullName>
    </alternativeName>
</protein>
<dbReference type="EMBL" id="NQKL01000008">
    <property type="protein sequence ID" value="OZY41598.1"/>
    <property type="molecule type" value="Genomic_DNA"/>
</dbReference>
<evidence type="ECO:0000256" key="9">
    <source>
        <dbReference type="ARBA" id="ARBA00031155"/>
    </source>
</evidence>
<dbReference type="SUPFAM" id="SSF51412">
    <property type="entry name" value="Inosine monophosphate dehydrogenase (IMPDH)"/>
    <property type="match status" value="1"/>
</dbReference>
<evidence type="ECO:0000256" key="6">
    <source>
        <dbReference type="ARBA" id="ARBA00022741"/>
    </source>
</evidence>
<dbReference type="FunFam" id="3.20.20.70:FF:000154">
    <property type="entry name" value="Probable nitronate monooxygenase"/>
    <property type="match status" value="1"/>
</dbReference>
<evidence type="ECO:0000256" key="4">
    <source>
        <dbReference type="ARBA" id="ARBA00022630"/>
    </source>
</evidence>
<reference evidence="12 13" key="1">
    <citation type="submission" date="2017-08" db="EMBL/GenBank/DDBJ databases">
        <title>Genomic and metabolic characterisation of spoilage-associated Pseudomonas species.</title>
        <authorList>
            <person name="Stanborough T."/>
            <person name="Fegan N."/>
            <person name="Powell S.M."/>
            <person name="Singh T."/>
            <person name="Tamplin M.L."/>
            <person name="Chandry P.S."/>
        </authorList>
    </citation>
    <scope>NUCLEOTIDE SEQUENCE [LARGE SCALE GENOMIC DNA]</scope>
    <source>
        <strain evidence="12 13">F1820</strain>
    </source>
</reference>
<dbReference type="GO" id="GO:0018580">
    <property type="term" value="F:nitronate monooxygenase activity"/>
    <property type="evidence" value="ECO:0007669"/>
    <property type="project" value="InterPro"/>
</dbReference>
<evidence type="ECO:0000256" key="2">
    <source>
        <dbReference type="ARBA" id="ARBA00009881"/>
    </source>
</evidence>
<evidence type="ECO:0000256" key="1">
    <source>
        <dbReference type="ARBA" id="ARBA00001917"/>
    </source>
</evidence>
<sequence>MSCWPDSRFTDLLGIAHPLIQAPMLGAGADIMIGVAKAGGLGSLACATLSLEAIRNEVATFRAACDQPLNLNFFCHQSPKYDEAAIEQWKSLFKPYYSELSADYDAPTPVSSRAPFDEATCALVEELRPEVVSFHFALPAPEFVARVKASGAKVLSSATTVDEAQWLEKHGCDAIIAMGYEAGGHRAMFLHRELTTQIGTFALVPQIVDAVSVPVIAAGGIADARGIAAAFALGASAVQIGTAYLFCPQAKLAQAHQRALREASASDTALTNLFTGRPARGIVNRVMRELGPINPQAPAFPLAGGVLLPLKAKSAADSGDFINLWAGQGFPLSPGRTAELSSFELTRKFVDDYTARSACI</sequence>
<dbReference type="GO" id="GO:0051213">
    <property type="term" value="F:dioxygenase activity"/>
    <property type="evidence" value="ECO:0007669"/>
    <property type="project" value="UniProtKB-KW"/>
</dbReference>
<dbReference type="PANTHER" id="PTHR42747">
    <property type="entry name" value="NITRONATE MONOOXYGENASE-RELATED"/>
    <property type="match status" value="1"/>
</dbReference>
<keyword evidence="7" id="KW-0560">Oxidoreductase</keyword>
<comment type="similarity">
    <text evidence="2">Belongs to the nitronate monooxygenase family. NMO class I subfamily.</text>
</comment>
<gene>
    <name evidence="12" type="ORF">CJF43_12635</name>
</gene>
<dbReference type="CDD" id="cd04730">
    <property type="entry name" value="NPD_like"/>
    <property type="match status" value="1"/>
</dbReference>
<organism evidence="12 13">
    <name type="scientific">Pseudomonas fragi</name>
    <dbReference type="NCBI Taxonomy" id="296"/>
    <lineage>
        <taxon>Bacteria</taxon>
        <taxon>Pseudomonadati</taxon>
        <taxon>Pseudomonadota</taxon>
        <taxon>Gammaproteobacteria</taxon>
        <taxon>Pseudomonadales</taxon>
        <taxon>Pseudomonadaceae</taxon>
        <taxon>Pseudomonas</taxon>
    </lineage>
</organism>
<evidence type="ECO:0000256" key="5">
    <source>
        <dbReference type="ARBA" id="ARBA00022643"/>
    </source>
</evidence>
<dbReference type="AlphaFoldDB" id="A0A266LU39"/>
<keyword evidence="8" id="KW-0503">Monooxygenase</keyword>
<keyword evidence="6" id="KW-0547">Nucleotide-binding</keyword>
<dbReference type="InterPro" id="IPR013785">
    <property type="entry name" value="Aldolase_TIM"/>
</dbReference>
<keyword evidence="12" id="KW-0223">Dioxygenase</keyword>
<keyword evidence="3" id="KW-0216">Detoxification</keyword>
<evidence type="ECO:0000256" key="10">
    <source>
        <dbReference type="ARBA" id="ARBA00049401"/>
    </source>
</evidence>
<dbReference type="GO" id="GO:0009636">
    <property type="term" value="P:response to toxic substance"/>
    <property type="evidence" value="ECO:0007669"/>
    <property type="project" value="UniProtKB-KW"/>
</dbReference>
<evidence type="ECO:0000256" key="8">
    <source>
        <dbReference type="ARBA" id="ARBA00023033"/>
    </source>
</evidence>
<evidence type="ECO:0000256" key="7">
    <source>
        <dbReference type="ARBA" id="ARBA00023002"/>
    </source>
</evidence>
<proteinExistence type="inferred from homology"/>
<keyword evidence="5" id="KW-0288">FMN</keyword>
<accession>A0A266LU39</accession>
<comment type="cofactor">
    <cofactor evidence="1">
        <name>FMN</name>
        <dbReference type="ChEBI" id="CHEBI:58210"/>
    </cofactor>
</comment>
<evidence type="ECO:0000256" key="11">
    <source>
        <dbReference type="ARBA" id="ARBA00067136"/>
    </source>
</evidence>
<comment type="catalytic activity">
    <reaction evidence="10">
        <text>3 propionate 3-nitronate + 3 O2 + H2O = 3 3-oxopropanoate + 2 nitrate + nitrite + H2O2 + 3 H(+)</text>
        <dbReference type="Rhea" id="RHEA:57332"/>
        <dbReference type="ChEBI" id="CHEBI:15377"/>
        <dbReference type="ChEBI" id="CHEBI:15378"/>
        <dbReference type="ChEBI" id="CHEBI:15379"/>
        <dbReference type="ChEBI" id="CHEBI:16240"/>
        <dbReference type="ChEBI" id="CHEBI:16301"/>
        <dbReference type="ChEBI" id="CHEBI:17632"/>
        <dbReference type="ChEBI" id="CHEBI:33190"/>
        <dbReference type="ChEBI" id="CHEBI:136067"/>
    </reaction>
</comment>
<dbReference type="Pfam" id="PF03060">
    <property type="entry name" value="NMO"/>
    <property type="match status" value="1"/>
</dbReference>